<feature type="domain" description="Calcineurin-like phosphoesterase" evidence="1">
    <location>
        <begin position="3"/>
        <end position="227"/>
    </location>
</feature>
<dbReference type="Proteomes" id="UP001242480">
    <property type="component" value="Unassembled WGS sequence"/>
</dbReference>
<dbReference type="RefSeq" id="WP_307280501.1">
    <property type="nucleotide sequence ID" value="NZ_JAUSVX010000014.1"/>
</dbReference>
<gene>
    <name evidence="2" type="ORF">QO011_005968</name>
</gene>
<evidence type="ECO:0000313" key="2">
    <source>
        <dbReference type="EMBL" id="MDQ0472935.1"/>
    </source>
</evidence>
<name>A0ABU0JH64_9HYPH</name>
<reference evidence="2 3" key="1">
    <citation type="submission" date="2023-07" db="EMBL/GenBank/DDBJ databases">
        <title>Genomic Encyclopedia of Type Strains, Phase IV (KMG-IV): sequencing the most valuable type-strain genomes for metagenomic binning, comparative biology and taxonomic classification.</title>
        <authorList>
            <person name="Goeker M."/>
        </authorList>
    </citation>
    <scope>NUCLEOTIDE SEQUENCE [LARGE SCALE GENOMIC DNA]</scope>
    <source>
        <strain evidence="2 3">DSM 19619</strain>
    </source>
</reference>
<proteinExistence type="predicted"/>
<dbReference type="Gene3D" id="3.60.21.10">
    <property type="match status" value="1"/>
</dbReference>
<dbReference type="InterPro" id="IPR004843">
    <property type="entry name" value="Calcineurin-like_PHP"/>
</dbReference>
<comment type="caution">
    <text evidence="2">The sequence shown here is derived from an EMBL/GenBank/DDBJ whole genome shotgun (WGS) entry which is preliminary data.</text>
</comment>
<organism evidence="2 3">
    <name type="scientific">Labrys wisconsinensis</name>
    <dbReference type="NCBI Taxonomy" id="425677"/>
    <lineage>
        <taxon>Bacteria</taxon>
        <taxon>Pseudomonadati</taxon>
        <taxon>Pseudomonadota</taxon>
        <taxon>Alphaproteobacteria</taxon>
        <taxon>Hyphomicrobiales</taxon>
        <taxon>Xanthobacteraceae</taxon>
        <taxon>Labrys</taxon>
    </lineage>
</organism>
<dbReference type="PANTHER" id="PTHR37844">
    <property type="entry name" value="SER/THR PROTEIN PHOSPHATASE SUPERFAMILY (AFU_ORTHOLOGUE AFUA_1G14840)"/>
    <property type="match status" value="1"/>
</dbReference>
<protein>
    <submittedName>
        <fullName evidence="2">Phosphodiesterase</fullName>
    </submittedName>
</protein>
<sequence>MARLWIFSDLHQDWTGNAWTPVPPAAGVDIAVVAGDVHSPLTRSVDWLADRLAGMPVIYAPGNHDFWWDRGEDRYTMADQIARGRDLAARRNVHLLIDEAILLAGVRFLGSTLWTDLRLWTWSSSEADRMARRAMNDYRRIRRKSAGRDKYVRPLDLMSRHLTSRAWLDARLAEPGPGPSVVVTHHAPHPGSLPASWADTAHCYASDLSGLIAARQPALWVHGHVHSRSDYRLGATRVVCNPRGHVDEDSAGMFDSGFVVDLPAA</sequence>
<dbReference type="EMBL" id="JAUSVX010000014">
    <property type="protein sequence ID" value="MDQ0472935.1"/>
    <property type="molecule type" value="Genomic_DNA"/>
</dbReference>
<dbReference type="InterPro" id="IPR029052">
    <property type="entry name" value="Metallo-depent_PP-like"/>
</dbReference>
<dbReference type="Pfam" id="PF00149">
    <property type="entry name" value="Metallophos"/>
    <property type="match status" value="1"/>
</dbReference>
<dbReference type="PANTHER" id="PTHR37844:SF2">
    <property type="entry name" value="SER_THR PROTEIN PHOSPHATASE SUPERFAMILY (AFU_ORTHOLOGUE AFUA_1G14840)"/>
    <property type="match status" value="1"/>
</dbReference>
<evidence type="ECO:0000259" key="1">
    <source>
        <dbReference type="Pfam" id="PF00149"/>
    </source>
</evidence>
<evidence type="ECO:0000313" key="3">
    <source>
        <dbReference type="Proteomes" id="UP001242480"/>
    </source>
</evidence>
<dbReference type="SUPFAM" id="SSF56300">
    <property type="entry name" value="Metallo-dependent phosphatases"/>
    <property type="match status" value="1"/>
</dbReference>
<keyword evidence="3" id="KW-1185">Reference proteome</keyword>
<accession>A0ABU0JH64</accession>